<accession>A0A0H5P148</accession>
<feature type="transmembrane region" description="Helical" evidence="1">
    <location>
        <begin position="30"/>
        <end position="47"/>
    </location>
</feature>
<keyword evidence="1" id="KW-1133">Transmembrane helix</keyword>
<gene>
    <name evidence="2" type="ORF">ERS450000_04519</name>
</gene>
<evidence type="ECO:0000313" key="3">
    <source>
        <dbReference type="Proteomes" id="UP000057820"/>
    </source>
</evidence>
<evidence type="ECO:0000313" key="2">
    <source>
        <dbReference type="EMBL" id="CRY81635.1"/>
    </source>
</evidence>
<organism evidence="2 3">
    <name type="scientific">Nocardia farcinica</name>
    <dbReference type="NCBI Taxonomy" id="37329"/>
    <lineage>
        <taxon>Bacteria</taxon>
        <taxon>Bacillati</taxon>
        <taxon>Actinomycetota</taxon>
        <taxon>Actinomycetes</taxon>
        <taxon>Mycobacteriales</taxon>
        <taxon>Nocardiaceae</taxon>
        <taxon>Nocardia</taxon>
    </lineage>
</organism>
<geneLocation type="plasmid" evidence="2">
    <name>2</name>
</geneLocation>
<dbReference type="RefSeq" id="WP_060594090.1">
    <property type="nucleotide sequence ID" value="NZ_CP031418.1"/>
</dbReference>
<feature type="transmembrane region" description="Helical" evidence="1">
    <location>
        <begin position="93"/>
        <end position="116"/>
    </location>
</feature>
<evidence type="ECO:0000256" key="1">
    <source>
        <dbReference type="SAM" id="Phobius"/>
    </source>
</evidence>
<name>A0A0H5P148_NOCFR</name>
<feature type="transmembrane region" description="Helical" evidence="1">
    <location>
        <begin position="177"/>
        <end position="194"/>
    </location>
</feature>
<dbReference type="KEGG" id="nfr:ERS450000_04519"/>
<feature type="transmembrane region" description="Helical" evidence="1">
    <location>
        <begin position="152"/>
        <end position="171"/>
    </location>
</feature>
<proteinExistence type="predicted"/>
<sequence length="205" mass="21072">MTQHLPTAVPHTAVRHPSAVRTLLDNRPSYLGFGAAWLLGHGAYALSHGSDPVLRLPAAVPSILLITGLVAALIVTSVVSMRAQRTATGSEAVVGKLLAASWLVGFGALFFVITAVSSVLPHGDLTTLLWPAGSGLIVGLLYLAGGAAYRDVLQYTLGAWLALTSTAALLLDGASPYWVLAVAGGGSYLLAAALEPRRRATAALA</sequence>
<feature type="transmembrane region" description="Helical" evidence="1">
    <location>
        <begin position="128"/>
        <end position="145"/>
    </location>
</feature>
<keyword evidence="1" id="KW-0812">Transmembrane</keyword>
<dbReference type="AlphaFoldDB" id="A0A0H5P148"/>
<keyword evidence="2" id="KW-0614">Plasmid</keyword>
<protein>
    <submittedName>
        <fullName evidence="2">Uncharacterized protein</fullName>
    </submittedName>
</protein>
<dbReference type="EMBL" id="LN868939">
    <property type="protein sequence ID" value="CRY81635.1"/>
    <property type="molecule type" value="Genomic_DNA"/>
</dbReference>
<dbReference type="Proteomes" id="UP000057820">
    <property type="component" value="Plasmid 2"/>
</dbReference>
<keyword evidence="1" id="KW-0472">Membrane</keyword>
<reference evidence="3" key="1">
    <citation type="submission" date="2015-03" db="EMBL/GenBank/DDBJ databases">
        <authorList>
            <consortium name="Pathogen Informatics"/>
        </authorList>
    </citation>
    <scope>NUCLEOTIDE SEQUENCE [LARGE SCALE GENOMIC DNA]</scope>
    <source>
        <strain evidence="3">NCTC11134</strain>
        <plasmid evidence="3">2</plasmid>
    </source>
</reference>
<feature type="transmembrane region" description="Helical" evidence="1">
    <location>
        <begin position="59"/>
        <end position="81"/>
    </location>
</feature>